<gene>
    <name evidence="2" type="ORF">DesfrDRAFT_3236</name>
</gene>
<keyword evidence="3" id="KW-1185">Reference proteome</keyword>
<dbReference type="InterPro" id="IPR052926">
    <property type="entry name" value="Metallo-beta-lactamase_dom"/>
</dbReference>
<name>E1K036_SOLFR</name>
<evidence type="ECO:0000259" key="1">
    <source>
        <dbReference type="SMART" id="SM00849"/>
    </source>
</evidence>
<feature type="domain" description="Metallo-beta-lactamase" evidence="1">
    <location>
        <begin position="50"/>
        <end position="282"/>
    </location>
</feature>
<evidence type="ECO:0000313" key="2">
    <source>
        <dbReference type="EMBL" id="EFL50042.1"/>
    </source>
</evidence>
<reference evidence="2 3" key="1">
    <citation type="submission" date="2010-08" db="EMBL/GenBank/DDBJ databases">
        <title>The draft genome of Desulfovibrio fructosovorans JJ.</title>
        <authorList>
            <consortium name="US DOE Joint Genome Institute (JGI-PGF)"/>
            <person name="Lucas S."/>
            <person name="Copeland A."/>
            <person name="Lapidus A."/>
            <person name="Cheng J.-F."/>
            <person name="Bruce D."/>
            <person name="Goodwin L."/>
            <person name="Pitluck S."/>
            <person name="Land M.L."/>
            <person name="Hauser L."/>
            <person name="Chang Y.-J."/>
            <person name="Jeffries C."/>
            <person name="Wall J.D."/>
            <person name="Stahl D.A."/>
            <person name="Arkin A.P."/>
            <person name="Dehal P."/>
            <person name="Stolyar S.M."/>
            <person name="Hazen T.C."/>
            <person name="Woyke T.J."/>
        </authorList>
    </citation>
    <scope>NUCLEOTIDE SEQUENCE [LARGE SCALE GENOMIC DNA]</scope>
    <source>
        <strain evidence="2 3">JJ</strain>
    </source>
</reference>
<accession>E1K036</accession>
<dbReference type="eggNOG" id="COG1237">
    <property type="taxonomic scope" value="Bacteria"/>
</dbReference>
<evidence type="ECO:0000313" key="3">
    <source>
        <dbReference type="Proteomes" id="UP000006250"/>
    </source>
</evidence>
<dbReference type="InterPro" id="IPR001279">
    <property type="entry name" value="Metallo-B-lactamas"/>
</dbReference>
<dbReference type="GO" id="GO:0016740">
    <property type="term" value="F:transferase activity"/>
    <property type="evidence" value="ECO:0007669"/>
    <property type="project" value="TreeGrafter"/>
</dbReference>
<dbReference type="Gene3D" id="3.60.15.10">
    <property type="entry name" value="Ribonuclease Z/Hydroxyacylglutathione hydrolase-like"/>
    <property type="match status" value="1"/>
</dbReference>
<sequence length="318" mass="33690">MTTTSLRQTDSVSVTVLIDNSLDHFLPDTGGVAHRPILSWTDNPVAEHGLSLCVTFEGGGERHTVLLDTGLSALTLLRNMGSLGVSPDDIEAIILSHGHMDHTGGLLELLARRKAGCDLISHPGAYCRRRLNIPGKGPQPELPSLDAAALRAAGANIVTEAGPATWFSDMLLTLGEVERATDFEKGFPMAEIETDGAWGPDPFRDDQAIVLHVRDKGLVVISGCAHAGIVNTVRYARKVTGVETVHAVVGGFHLTGPAFAGVVGPTAAALRELGPRYLIPMHCTGFTATAAMAQAMPERFLISSVGTRFTFSTDEKAP</sequence>
<protein>
    <submittedName>
        <fullName evidence="2">Beta-lactamase domain-containing protein</fullName>
    </submittedName>
</protein>
<dbReference type="SMART" id="SM00849">
    <property type="entry name" value="Lactamase_B"/>
    <property type="match status" value="1"/>
</dbReference>
<dbReference type="RefSeq" id="WP_005995625.1">
    <property type="nucleotide sequence ID" value="NZ_AECZ01000027.1"/>
</dbReference>
<proteinExistence type="predicted"/>
<dbReference type="PANTHER" id="PTHR13754">
    <property type="entry name" value="METALLO-BETA-LACTAMASE SUPERFAMILY PROTEIN"/>
    <property type="match status" value="1"/>
</dbReference>
<dbReference type="InterPro" id="IPR041712">
    <property type="entry name" value="DHPS-like_MBL-fold"/>
</dbReference>
<dbReference type="EMBL" id="AECZ01000027">
    <property type="protein sequence ID" value="EFL50042.1"/>
    <property type="molecule type" value="Genomic_DNA"/>
</dbReference>
<dbReference type="CDD" id="cd07713">
    <property type="entry name" value="DHPS-like_MBL-fold"/>
    <property type="match status" value="1"/>
</dbReference>
<dbReference type="Pfam" id="PF00753">
    <property type="entry name" value="Lactamase_B"/>
    <property type="match status" value="1"/>
</dbReference>
<dbReference type="PANTHER" id="PTHR13754:SF18">
    <property type="entry name" value="7,8-DIHYDROPTERIN-6-METHYL-4-(BETA-D-RIBOFURANOSYL)-AMINOBENZENE-5'-PHOSPHATE SYNTHASE"/>
    <property type="match status" value="1"/>
</dbReference>
<dbReference type="AlphaFoldDB" id="E1K036"/>
<organism evidence="2 3">
    <name type="scientific">Solidesulfovibrio fructosivorans JJ]</name>
    <dbReference type="NCBI Taxonomy" id="596151"/>
    <lineage>
        <taxon>Bacteria</taxon>
        <taxon>Pseudomonadati</taxon>
        <taxon>Thermodesulfobacteriota</taxon>
        <taxon>Desulfovibrionia</taxon>
        <taxon>Desulfovibrionales</taxon>
        <taxon>Desulfovibrionaceae</taxon>
        <taxon>Solidesulfovibrio</taxon>
    </lineage>
</organism>
<dbReference type="STRING" id="596151.DesfrDRAFT_3236"/>
<dbReference type="InterPro" id="IPR036866">
    <property type="entry name" value="RibonucZ/Hydroxyglut_hydro"/>
</dbReference>
<dbReference type="OrthoDB" id="9803916at2"/>
<comment type="caution">
    <text evidence="2">The sequence shown here is derived from an EMBL/GenBank/DDBJ whole genome shotgun (WGS) entry which is preliminary data.</text>
</comment>
<dbReference type="Proteomes" id="UP000006250">
    <property type="component" value="Unassembled WGS sequence"/>
</dbReference>
<dbReference type="SUPFAM" id="SSF56281">
    <property type="entry name" value="Metallo-hydrolase/oxidoreductase"/>
    <property type="match status" value="1"/>
</dbReference>